<sequence length="358" mass="35758">MAARATADVWPGSGRGSTSRRRRSGGFGRACVAGLGRRWGWSSVINDGVVAAGLVCAAVAGRCLVGVHAGGDGGARRRFDVRRRAGAAFGSRLVRAATERRGIGSACVAGAGRGRLPVVPACSRGRGADSGRGCGSGSGCGVVVVCMVCHLLRRCGLVGFLASGPWSAAGLRAPGLSASAGAVPVLGDAASAVSLVPPVLLSSCPSPRLRSRSLFRDRISSGVRGLVPRFPVPPCGCPVGVRSRGHARCLAGLVLPVGVLAARRESAPVGAGVCPRSGDASLWAGLRPCRGGAVVGRGRRGAGLRVWGWCRGAGSSNARPGAAPPAVCAVAACGVCSASSVAWCSGRVPRSGHRPGSR</sequence>
<dbReference type="AlphaFoldDB" id="A0A2T0UGI7"/>
<feature type="region of interest" description="Disordered" evidence="1">
    <location>
        <begin position="1"/>
        <end position="26"/>
    </location>
</feature>
<accession>A0A2T0UGI7</accession>
<proteinExistence type="predicted"/>
<dbReference type="Proteomes" id="UP000238176">
    <property type="component" value="Unassembled WGS sequence"/>
</dbReference>
<protein>
    <submittedName>
        <fullName evidence="2">Uncharacterized protein</fullName>
    </submittedName>
</protein>
<evidence type="ECO:0000313" key="2">
    <source>
        <dbReference type="EMBL" id="PRY56976.1"/>
    </source>
</evidence>
<organism evidence="2 3">
    <name type="scientific">Glycomyces artemisiae</name>
    <dbReference type="NCBI Taxonomy" id="1076443"/>
    <lineage>
        <taxon>Bacteria</taxon>
        <taxon>Bacillati</taxon>
        <taxon>Actinomycetota</taxon>
        <taxon>Actinomycetes</taxon>
        <taxon>Glycomycetales</taxon>
        <taxon>Glycomycetaceae</taxon>
        <taxon>Glycomyces</taxon>
    </lineage>
</organism>
<dbReference type="EMBL" id="PVTJ01000008">
    <property type="protein sequence ID" value="PRY56976.1"/>
    <property type="molecule type" value="Genomic_DNA"/>
</dbReference>
<keyword evidence="3" id="KW-1185">Reference proteome</keyword>
<evidence type="ECO:0000256" key="1">
    <source>
        <dbReference type="SAM" id="MobiDB-lite"/>
    </source>
</evidence>
<evidence type="ECO:0000313" key="3">
    <source>
        <dbReference type="Proteomes" id="UP000238176"/>
    </source>
</evidence>
<comment type="caution">
    <text evidence="2">The sequence shown here is derived from an EMBL/GenBank/DDBJ whole genome shotgun (WGS) entry which is preliminary data.</text>
</comment>
<gene>
    <name evidence="2" type="ORF">B0I28_108287</name>
</gene>
<reference evidence="2 3" key="1">
    <citation type="submission" date="2018-03" db="EMBL/GenBank/DDBJ databases">
        <title>Genomic Encyclopedia of Type Strains, Phase III (KMG-III): the genomes of soil and plant-associated and newly described type strains.</title>
        <authorList>
            <person name="Whitman W."/>
        </authorList>
    </citation>
    <scope>NUCLEOTIDE SEQUENCE [LARGE SCALE GENOMIC DNA]</scope>
    <source>
        <strain evidence="2 3">CGMCC 4.7067</strain>
    </source>
</reference>
<name>A0A2T0UGI7_9ACTN</name>